<accession>A0A917BYR2</accession>
<protein>
    <recommendedName>
        <fullName evidence="6">Ankyrin repeat-containing protein</fullName>
    </recommendedName>
</protein>
<proteinExistence type="predicted"/>
<dbReference type="PROSITE" id="PS50297">
    <property type="entry name" value="ANK_REP_REGION"/>
    <property type="match status" value="2"/>
</dbReference>
<comment type="caution">
    <text evidence="4">The sequence shown here is derived from an EMBL/GenBank/DDBJ whole genome shotgun (WGS) entry which is preliminary data.</text>
</comment>
<feature type="repeat" description="ANK" evidence="3">
    <location>
        <begin position="44"/>
        <end position="76"/>
    </location>
</feature>
<sequence length="134" mass="14164">MSEHPDQETVDLAHALFDLARQGQAERLVAYVDAGAPVDLTDPAGNTLLMLAAYHGHAALVGELARRGADVDRLNDRGQSPLAGAVFKGVPEVISVLVEHGADPDGGTPTARQTAEMFGRAGLFDGVRARPDRR</sequence>
<dbReference type="RefSeq" id="WP_188432311.1">
    <property type="nucleotide sequence ID" value="NZ_BAABKH010000012.1"/>
</dbReference>
<organism evidence="4 5">
    <name type="scientific">Ornithinimicrobium tianjinense</name>
    <dbReference type="NCBI Taxonomy" id="1195761"/>
    <lineage>
        <taxon>Bacteria</taxon>
        <taxon>Bacillati</taxon>
        <taxon>Actinomycetota</taxon>
        <taxon>Actinomycetes</taxon>
        <taxon>Micrococcales</taxon>
        <taxon>Ornithinimicrobiaceae</taxon>
        <taxon>Ornithinimicrobium</taxon>
    </lineage>
</organism>
<keyword evidence="2 3" id="KW-0040">ANK repeat</keyword>
<dbReference type="PANTHER" id="PTHR24171:SF9">
    <property type="entry name" value="ANKYRIN REPEAT DOMAIN-CONTAINING PROTEIN 39"/>
    <property type="match status" value="1"/>
</dbReference>
<dbReference type="PROSITE" id="PS50088">
    <property type="entry name" value="ANK_REPEAT"/>
    <property type="match status" value="2"/>
</dbReference>
<dbReference type="InterPro" id="IPR036770">
    <property type="entry name" value="Ankyrin_rpt-contain_sf"/>
</dbReference>
<dbReference type="SUPFAM" id="SSF48403">
    <property type="entry name" value="Ankyrin repeat"/>
    <property type="match status" value="1"/>
</dbReference>
<evidence type="ECO:0000313" key="4">
    <source>
        <dbReference type="EMBL" id="GGF60642.1"/>
    </source>
</evidence>
<gene>
    <name evidence="4" type="ORF">GCM10011366_30630</name>
</gene>
<evidence type="ECO:0000313" key="5">
    <source>
        <dbReference type="Proteomes" id="UP000605670"/>
    </source>
</evidence>
<reference evidence="4" key="2">
    <citation type="submission" date="2020-09" db="EMBL/GenBank/DDBJ databases">
        <authorList>
            <person name="Sun Q."/>
            <person name="Zhou Y."/>
        </authorList>
    </citation>
    <scope>NUCLEOTIDE SEQUENCE</scope>
    <source>
        <strain evidence="4">CGMCC 1.12160</strain>
    </source>
</reference>
<reference evidence="4" key="1">
    <citation type="journal article" date="2014" name="Int. J. Syst. Evol. Microbiol.">
        <title>Complete genome sequence of Corynebacterium casei LMG S-19264T (=DSM 44701T), isolated from a smear-ripened cheese.</title>
        <authorList>
            <consortium name="US DOE Joint Genome Institute (JGI-PGF)"/>
            <person name="Walter F."/>
            <person name="Albersmeier A."/>
            <person name="Kalinowski J."/>
            <person name="Ruckert C."/>
        </authorList>
    </citation>
    <scope>NUCLEOTIDE SEQUENCE</scope>
    <source>
        <strain evidence="4">CGMCC 1.12160</strain>
    </source>
</reference>
<feature type="repeat" description="ANK" evidence="3">
    <location>
        <begin position="77"/>
        <end position="109"/>
    </location>
</feature>
<dbReference type="InterPro" id="IPR002110">
    <property type="entry name" value="Ankyrin_rpt"/>
</dbReference>
<evidence type="ECO:0000256" key="3">
    <source>
        <dbReference type="PROSITE-ProRule" id="PRU00023"/>
    </source>
</evidence>
<dbReference type="Pfam" id="PF12796">
    <property type="entry name" value="Ank_2"/>
    <property type="match status" value="1"/>
</dbReference>
<dbReference type="SMART" id="SM00248">
    <property type="entry name" value="ANK"/>
    <property type="match status" value="2"/>
</dbReference>
<name>A0A917BYR2_9MICO</name>
<evidence type="ECO:0008006" key="6">
    <source>
        <dbReference type="Google" id="ProtNLM"/>
    </source>
</evidence>
<dbReference type="EMBL" id="BMEM01000008">
    <property type="protein sequence ID" value="GGF60642.1"/>
    <property type="molecule type" value="Genomic_DNA"/>
</dbReference>
<evidence type="ECO:0000256" key="1">
    <source>
        <dbReference type="ARBA" id="ARBA00022737"/>
    </source>
</evidence>
<keyword evidence="1" id="KW-0677">Repeat</keyword>
<evidence type="ECO:0000256" key="2">
    <source>
        <dbReference type="ARBA" id="ARBA00023043"/>
    </source>
</evidence>
<dbReference type="AlphaFoldDB" id="A0A917BYR2"/>
<dbReference type="Gene3D" id="1.25.40.20">
    <property type="entry name" value="Ankyrin repeat-containing domain"/>
    <property type="match status" value="1"/>
</dbReference>
<keyword evidence="5" id="KW-1185">Reference proteome</keyword>
<dbReference type="Proteomes" id="UP000605670">
    <property type="component" value="Unassembled WGS sequence"/>
</dbReference>
<dbReference type="PANTHER" id="PTHR24171">
    <property type="entry name" value="ANKYRIN REPEAT DOMAIN-CONTAINING PROTEIN 39-RELATED"/>
    <property type="match status" value="1"/>
</dbReference>